<evidence type="ECO:0000256" key="1">
    <source>
        <dbReference type="SAM" id="Phobius"/>
    </source>
</evidence>
<dbReference type="InterPro" id="IPR032508">
    <property type="entry name" value="FecR_C"/>
</dbReference>
<gene>
    <name evidence="4" type="ORF">QHT84_09475</name>
</gene>
<dbReference type="RefSeq" id="WP_283239317.1">
    <property type="nucleotide sequence ID" value="NZ_JASGBP010000005.1"/>
</dbReference>
<dbReference type="InterPro" id="IPR006860">
    <property type="entry name" value="FecR"/>
</dbReference>
<dbReference type="Gene3D" id="2.60.120.1440">
    <property type="match status" value="1"/>
</dbReference>
<dbReference type="PANTHER" id="PTHR30273">
    <property type="entry name" value="PERIPLASMIC SIGNAL SENSOR AND SIGMA FACTOR ACTIVATOR FECR-RELATED"/>
    <property type="match status" value="1"/>
</dbReference>
<dbReference type="Gene3D" id="3.55.50.30">
    <property type="match status" value="1"/>
</dbReference>
<feature type="domain" description="FecR protein" evidence="2">
    <location>
        <begin position="101"/>
        <end position="191"/>
    </location>
</feature>
<evidence type="ECO:0000313" key="5">
    <source>
        <dbReference type="Proteomes" id="UP001230035"/>
    </source>
</evidence>
<keyword evidence="1" id="KW-0812">Transmembrane</keyword>
<feature type="domain" description="Protein FecR C-terminal" evidence="3">
    <location>
        <begin position="233"/>
        <end position="298"/>
    </location>
</feature>
<organism evidence="4 5">
    <name type="scientific">Flavobacterium sedimenticola</name>
    <dbReference type="NCBI Taxonomy" id="3043286"/>
    <lineage>
        <taxon>Bacteria</taxon>
        <taxon>Pseudomonadati</taxon>
        <taxon>Bacteroidota</taxon>
        <taxon>Flavobacteriia</taxon>
        <taxon>Flavobacteriales</taxon>
        <taxon>Flavobacteriaceae</taxon>
        <taxon>Flavobacterium</taxon>
    </lineage>
</organism>
<dbReference type="EMBL" id="JASGBP010000005">
    <property type="protein sequence ID" value="MDI9257641.1"/>
    <property type="molecule type" value="Genomic_DNA"/>
</dbReference>
<keyword evidence="5" id="KW-1185">Reference proteome</keyword>
<proteinExistence type="predicted"/>
<dbReference type="Pfam" id="PF16344">
    <property type="entry name" value="FecR_C"/>
    <property type="match status" value="1"/>
</dbReference>
<keyword evidence="1" id="KW-1133">Transmembrane helix</keyword>
<accession>A0ABT6XRF0</accession>
<keyword evidence="1" id="KW-0472">Membrane</keyword>
<name>A0ABT6XRF0_9FLAO</name>
<reference evidence="4 5" key="1">
    <citation type="submission" date="2023-05" db="EMBL/GenBank/DDBJ databases">
        <title>Flavobacterium sedimenti sp. nov., isolated from the sediment.</title>
        <authorList>
            <person name="Wu N."/>
        </authorList>
    </citation>
    <scope>NUCLEOTIDE SEQUENCE [LARGE SCALE GENOMIC DNA]</scope>
    <source>
        <strain evidence="4 5">YZ-48</strain>
    </source>
</reference>
<feature type="transmembrane region" description="Helical" evidence="1">
    <location>
        <begin position="76"/>
        <end position="96"/>
    </location>
</feature>
<sequence>MMKAQNETYLSDWLAHKITDAQLKELVSSEDFEAYQKIKNTLDGLEIKQPDLEQNFNAIRQKLANKKQPQPKVFPLWRYVSIAATVLLCFGLYHFLMAQNNITTDFGQTKAITLTDHSKVLLNAKSTLTYGNLFAYQRTIQLQGEAFFEVEKGSPFTVETSLGKVLVLGTKFNVMSFDDFFEVKCYEGKVKVTQKNKSTILTPGESVRFYNGTTENWAEVSDAKPSWISGESTFKKVPMRYVIAQFKKQYNVTVEYPKSIESIKFTGTFTHKEPTVALQTICLPLHLKFSKTGSGKIIISE</sequence>
<dbReference type="PANTHER" id="PTHR30273:SF2">
    <property type="entry name" value="PROTEIN FECR"/>
    <property type="match status" value="1"/>
</dbReference>
<dbReference type="Proteomes" id="UP001230035">
    <property type="component" value="Unassembled WGS sequence"/>
</dbReference>
<dbReference type="Pfam" id="PF04773">
    <property type="entry name" value="FecR"/>
    <property type="match status" value="1"/>
</dbReference>
<protein>
    <submittedName>
        <fullName evidence="4">FecR domain-containing protein</fullName>
    </submittedName>
</protein>
<dbReference type="PIRSF" id="PIRSF018266">
    <property type="entry name" value="FecR"/>
    <property type="match status" value="1"/>
</dbReference>
<evidence type="ECO:0000259" key="3">
    <source>
        <dbReference type="Pfam" id="PF16344"/>
    </source>
</evidence>
<dbReference type="InterPro" id="IPR012373">
    <property type="entry name" value="Ferrdict_sens_TM"/>
</dbReference>
<comment type="caution">
    <text evidence="4">The sequence shown here is derived from an EMBL/GenBank/DDBJ whole genome shotgun (WGS) entry which is preliminary data.</text>
</comment>
<evidence type="ECO:0000313" key="4">
    <source>
        <dbReference type="EMBL" id="MDI9257641.1"/>
    </source>
</evidence>
<evidence type="ECO:0000259" key="2">
    <source>
        <dbReference type="Pfam" id="PF04773"/>
    </source>
</evidence>